<dbReference type="Gene3D" id="3.40.50.1820">
    <property type="entry name" value="alpha/beta hydrolase"/>
    <property type="match status" value="1"/>
</dbReference>
<proteinExistence type="predicted"/>
<dbReference type="PANTHER" id="PTHR42916:SF1">
    <property type="entry name" value="PROTEIN PHYLLO, CHLOROPLASTIC"/>
    <property type="match status" value="1"/>
</dbReference>
<feature type="domain" description="AB hydrolase-1" evidence="4">
    <location>
        <begin position="15"/>
        <end position="247"/>
    </location>
</feature>
<sequence>MLASRCYGQPTNPCLVLLHGLLGDKQDWQDLMPRLSQHFYCVCIDLPSHGDSPSLALPSPGFMQVASLIRRTLTALNIETFHLLGYSLGGRIALHLAQLMAQQILSVNLESCHPGLTSQALREQRLHCDKQWHERMLQMSLSEFLNLWYRQAVFSDLSDSERAQLIQRRSRNKLAALQQIYLPTSLGLQQDLSCLPHQLGVPWHYYVGGQDDKFSALATAWQQRAPLYLHRFEHGGHNIHLSCCEAFCTTLIEQLTTPDT</sequence>
<dbReference type="EMBL" id="BPFB01000034">
    <property type="protein sequence ID" value="GIU49010.1"/>
    <property type="molecule type" value="Genomic_DNA"/>
</dbReference>
<evidence type="ECO:0000256" key="3">
    <source>
        <dbReference type="NCBIfam" id="TIGR03695"/>
    </source>
</evidence>
<evidence type="ECO:0000313" key="6">
    <source>
        <dbReference type="Proteomes" id="UP000761574"/>
    </source>
</evidence>
<evidence type="ECO:0000259" key="4">
    <source>
        <dbReference type="Pfam" id="PF12697"/>
    </source>
</evidence>
<evidence type="ECO:0000256" key="2">
    <source>
        <dbReference type="ARBA" id="ARBA00023239"/>
    </source>
</evidence>
<dbReference type="Proteomes" id="UP000761574">
    <property type="component" value="Unassembled WGS sequence"/>
</dbReference>
<dbReference type="NCBIfam" id="TIGR03695">
    <property type="entry name" value="menH_SHCHC"/>
    <property type="match status" value="1"/>
</dbReference>
<keyword evidence="2" id="KW-0456">Lyase</keyword>
<name>A0ABQ4PLZ6_9GAMM</name>
<dbReference type="InterPro" id="IPR029058">
    <property type="entry name" value="AB_hydrolase_fold"/>
</dbReference>
<accession>A0ABQ4PLZ6</accession>
<dbReference type="Pfam" id="PF12697">
    <property type="entry name" value="Abhydrolase_6"/>
    <property type="match status" value="1"/>
</dbReference>
<dbReference type="EC" id="4.2.99.20" evidence="3"/>
<keyword evidence="6" id="KW-1185">Reference proteome</keyword>
<dbReference type="SUPFAM" id="SSF53474">
    <property type="entry name" value="alpha/beta-Hydrolases"/>
    <property type="match status" value="1"/>
</dbReference>
<comment type="caution">
    <text evidence="5">The sequence shown here is derived from an EMBL/GenBank/DDBJ whole genome shotgun (WGS) entry which is preliminary data.</text>
</comment>
<protein>
    <recommendedName>
        <fullName evidence="3">2-succinyl-6-hydroxy-2,4-cyclohexadiene-1-carboxylate synthase</fullName>
        <ecNumber evidence="3">4.2.99.20</ecNumber>
    </recommendedName>
</protein>
<evidence type="ECO:0000256" key="1">
    <source>
        <dbReference type="ARBA" id="ARBA00022428"/>
    </source>
</evidence>
<gene>
    <name evidence="5" type="primary">menH</name>
    <name evidence="5" type="ORF">TUM4630_26650</name>
</gene>
<dbReference type="PANTHER" id="PTHR42916">
    <property type="entry name" value="2-SUCCINYL-5-ENOLPYRUVYL-6-HYDROXY-3-CYCLOHEXENE-1-CARBOXYLATE SYNTHASE"/>
    <property type="match status" value="1"/>
</dbReference>
<keyword evidence="1" id="KW-0474">Menaquinone biosynthesis</keyword>
<organism evidence="5 6">
    <name type="scientific">Shewanella algidipiscicola</name>
    <dbReference type="NCBI Taxonomy" id="614070"/>
    <lineage>
        <taxon>Bacteria</taxon>
        <taxon>Pseudomonadati</taxon>
        <taxon>Pseudomonadota</taxon>
        <taxon>Gammaproteobacteria</taxon>
        <taxon>Alteromonadales</taxon>
        <taxon>Shewanellaceae</taxon>
        <taxon>Shewanella</taxon>
    </lineage>
</organism>
<dbReference type="InterPro" id="IPR000073">
    <property type="entry name" value="AB_hydrolase_1"/>
</dbReference>
<reference evidence="5 6" key="1">
    <citation type="submission" date="2021-05" db="EMBL/GenBank/DDBJ databases">
        <title>Molecular characterization for Shewanella algae harboring chromosomal blaOXA-55-like strains isolated from clinical and environment sample.</title>
        <authorList>
            <person name="Ohama Y."/>
            <person name="Aoki K."/>
            <person name="Harada S."/>
            <person name="Moriya K."/>
            <person name="Ishii Y."/>
            <person name="Tateda K."/>
        </authorList>
    </citation>
    <scope>NUCLEOTIDE SEQUENCE [LARGE SCALE GENOMIC DNA]</scope>
    <source>
        <strain evidence="5 6">LMG 23746</strain>
    </source>
</reference>
<evidence type="ECO:0000313" key="5">
    <source>
        <dbReference type="EMBL" id="GIU49010.1"/>
    </source>
</evidence>
<dbReference type="InterPro" id="IPR022485">
    <property type="entry name" value="SHCHC_synthase_MenH"/>
</dbReference>